<evidence type="ECO:0000256" key="4">
    <source>
        <dbReference type="ARBA" id="ARBA00023163"/>
    </source>
</evidence>
<dbReference type="InterPro" id="IPR036388">
    <property type="entry name" value="WH-like_DNA-bd_sf"/>
</dbReference>
<gene>
    <name evidence="9" type="ORF">B5K06_33260</name>
</gene>
<evidence type="ECO:0000256" key="3">
    <source>
        <dbReference type="ARBA" id="ARBA00023125"/>
    </source>
</evidence>
<protein>
    <recommendedName>
        <fullName evidence="6">HTH-type transcriptional regulator TtuA</fullName>
    </recommendedName>
    <alternativeName>
        <fullName evidence="7">Tartrate utilization transcriptional regulator</fullName>
    </alternativeName>
</protein>
<organism evidence="9 10">
    <name type="scientific">Rhizobium grahamii</name>
    <dbReference type="NCBI Taxonomy" id="1120045"/>
    <lineage>
        <taxon>Bacteria</taxon>
        <taxon>Pseudomonadati</taxon>
        <taxon>Pseudomonadota</taxon>
        <taxon>Alphaproteobacteria</taxon>
        <taxon>Hyphomicrobiales</taxon>
        <taxon>Rhizobiaceae</taxon>
        <taxon>Rhizobium/Agrobacterium group</taxon>
        <taxon>Rhizobium</taxon>
    </lineage>
</organism>
<comment type="function">
    <text evidence="5">Transcriptional regulator of the ttuABCDE tartrate utilization operon.</text>
</comment>
<dbReference type="PROSITE" id="PS50931">
    <property type="entry name" value="HTH_LYSR"/>
    <property type="match status" value="1"/>
</dbReference>
<keyword evidence="4" id="KW-0804">Transcription</keyword>
<dbReference type="GO" id="GO:0000976">
    <property type="term" value="F:transcription cis-regulatory region binding"/>
    <property type="evidence" value="ECO:0007669"/>
    <property type="project" value="TreeGrafter"/>
</dbReference>
<name>A0A370KE08_9HYPH</name>
<dbReference type="RefSeq" id="WP_114716014.1">
    <property type="nucleotide sequence ID" value="NZ_KZ857271.1"/>
</dbReference>
<evidence type="ECO:0000259" key="8">
    <source>
        <dbReference type="PROSITE" id="PS50931"/>
    </source>
</evidence>
<dbReference type="Pfam" id="PF00126">
    <property type="entry name" value="HTH_1"/>
    <property type="match status" value="1"/>
</dbReference>
<dbReference type="PANTHER" id="PTHR30126:SF39">
    <property type="entry name" value="HTH-TYPE TRANSCRIPTIONAL REGULATOR CYSL"/>
    <property type="match status" value="1"/>
</dbReference>
<dbReference type="PANTHER" id="PTHR30126">
    <property type="entry name" value="HTH-TYPE TRANSCRIPTIONAL REGULATOR"/>
    <property type="match status" value="1"/>
</dbReference>
<evidence type="ECO:0000313" key="9">
    <source>
        <dbReference type="EMBL" id="RDJ01852.1"/>
    </source>
</evidence>
<keyword evidence="3" id="KW-0238">DNA-binding</keyword>
<dbReference type="FunFam" id="1.10.10.10:FF:000001">
    <property type="entry name" value="LysR family transcriptional regulator"/>
    <property type="match status" value="1"/>
</dbReference>
<dbReference type="Gene3D" id="1.10.10.10">
    <property type="entry name" value="Winged helix-like DNA-binding domain superfamily/Winged helix DNA-binding domain"/>
    <property type="match status" value="1"/>
</dbReference>
<dbReference type="GO" id="GO:0003700">
    <property type="term" value="F:DNA-binding transcription factor activity"/>
    <property type="evidence" value="ECO:0007669"/>
    <property type="project" value="InterPro"/>
</dbReference>
<dbReference type="Pfam" id="PF03466">
    <property type="entry name" value="LysR_substrate"/>
    <property type="match status" value="1"/>
</dbReference>
<dbReference type="OrthoDB" id="8479357at2"/>
<dbReference type="Gene3D" id="3.40.190.290">
    <property type="match status" value="1"/>
</dbReference>
<dbReference type="PRINTS" id="PR00039">
    <property type="entry name" value="HTHLYSR"/>
</dbReference>
<keyword evidence="2" id="KW-0805">Transcription regulation</keyword>
<sequence>MNLRQIRYFLEIAEHGNFTRASEVLNIAQPALSRQIRLLEEDLGETLFIRSGHGVALTAAGKALRERATLLVYEFDKLRDVVADQSEPRGHLTVGLPPAISHMVSIELIDAYCRQYADVHLHIREGISLDLIAGIQQSKIDCAIVVSDENQGLRSEFLFRETLFLVAPAAEKYDLNQQLTLDRAAGKPLILTNRMNNFRVAIEDAFGRSQLPMRVLADSNSTSMIAALVAKGTAYSILPYCAIAAALSQGLISASPIEGLFVDWAFVSPPQTELTIPAKLFHQMLLDQIHRKVEGSNWLGAVMTTTPAPIRADDQQASIEMLGNGP</sequence>
<evidence type="ECO:0000256" key="5">
    <source>
        <dbReference type="ARBA" id="ARBA00054626"/>
    </source>
</evidence>
<dbReference type="InterPro" id="IPR036390">
    <property type="entry name" value="WH_DNA-bd_sf"/>
</dbReference>
<reference evidence="9 10" key="1">
    <citation type="submission" date="2017-03" db="EMBL/GenBank/DDBJ databases">
        <title>Genome analysis of Rhizobial strains effectives or ineffectives for nitrogen fixation isolated from bean seeds.</title>
        <authorList>
            <person name="Peralta H."/>
            <person name="Aguilar-Vera A."/>
            <person name="Mora Y."/>
            <person name="Vargas-Lagunas C."/>
            <person name="Girard L."/>
            <person name="Mora J."/>
        </authorList>
    </citation>
    <scope>NUCLEOTIDE SEQUENCE [LARGE SCALE GENOMIC DNA]</scope>
    <source>
        <strain evidence="9 10">CCGM3</strain>
    </source>
</reference>
<evidence type="ECO:0000256" key="7">
    <source>
        <dbReference type="ARBA" id="ARBA00083243"/>
    </source>
</evidence>
<evidence type="ECO:0000256" key="6">
    <source>
        <dbReference type="ARBA" id="ARBA00067332"/>
    </source>
</evidence>
<comment type="similarity">
    <text evidence="1">Belongs to the LysR transcriptional regulatory family.</text>
</comment>
<feature type="domain" description="HTH lysR-type" evidence="8">
    <location>
        <begin position="1"/>
        <end position="58"/>
    </location>
</feature>
<dbReference type="AlphaFoldDB" id="A0A370KE08"/>
<evidence type="ECO:0000313" key="10">
    <source>
        <dbReference type="Proteomes" id="UP000254939"/>
    </source>
</evidence>
<dbReference type="InterPro" id="IPR000847">
    <property type="entry name" value="LysR_HTH_N"/>
</dbReference>
<dbReference type="Proteomes" id="UP000254939">
    <property type="component" value="Unassembled WGS sequence"/>
</dbReference>
<evidence type="ECO:0000256" key="2">
    <source>
        <dbReference type="ARBA" id="ARBA00023015"/>
    </source>
</evidence>
<dbReference type="SUPFAM" id="SSF53850">
    <property type="entry name" value="Periplasmic binding protein-like II"/>
    <property type="match status" value="1"/>
</dbReference>
<dbReference type="InterPro" id="IPR005119">
    <property type="entry name" value="LysR_subst-bd"/>
</dbReference>
<dbReference type="EMBL" id="NAAC01000050">
    <property type="protein sequence ID" value="RDJ01852.1"/>
    <property type="molecule type" value="Genomic_DNA"/>
</dbReference>
<dbReference type="SUPFAM" id="SSF46785">
    <property type="entry name" value="Winged helix' DNA-binding domain"/>
    <property type="match status" value="1"/>
</dbReference>
<proteinExistence type="inferred from homology"/>
<comment type="caution">
    <text evidence="9">The sequence shown here is derived from an EMBL/GenBank/DDBJ whole genome shotgun (WGS) entry which is preliminary data.</text>
</comment>
<accession>A0A370KE08</accession>
<evidence type="ECO:0000256" key="1">
    <source>
        <dbReference type="ARBA" id="ARBA00009437"/>
    </source>
</evidence>